<dbReference type="SUPFAM" id="SSF51905">
    <property type="entry name" value="FAD/NAD(P)-binding domain"/>
    <property type="match status" value="1"/>
</dbReference>
<evidence type="ECO:0000256" key="3">
    <source>
        <dbReference type="ARBA" id="ARBA00022827"/>
    </source>
</evidence>
<dbReference type="SUPFAM" id="SSF55424">
    <property type="entry name" value="FAD/NAD-linked reductases, dimerisation (C-terminal) domain"/>
    <property type="match status" value="1"/>
</dbReference>
<protein>
    <submittedName>
        <fullName evidence="7">Initial dioxygenase reductase subunit</fullName>
    </submittedName>
</protein>
<dbReference type="Gene3D" id="3.30.390.30">
    <property type="match status" value="1"/>
</dbReference>
<keyword evidence="2" id="KW-0285">Flavoprotein</keyword>
<evidence type="ECO:0000313" key="8">
    <source>
        <dbReference type="Proteomes" id="UP000281350"/>
    </source>
</evidence>
<gene>
    <name evidence="7" type="ORF">ALQ36_00596</name>
</gene>
<dbReference type="InterPro" id="IPR028202">
    <property type="entry name" value="Reductase_C"/>
</dbReference>
<dbReference type="GO" id="GO:0051213">
    <property type="term" value="F:dioxygenase activity"/>
    <property type="evidence" value="ECO:0007669"/>
    <property type="project" value="UniProtKB-KW"/>
</dbReference>
<dbReference type="Gene3D" id="3.50.50.60">
    <property type="entry name" value="FAD/NAD(P)-binding domain"/>
    <property type="match status" value="2"/>
</dbReference>
<keyword evidence="4" id="KW-0560">Oxidoreductase</keyword>
<evidence type="ECO:0000259" key="6">
    <source>
        <dbReference type="Pfam" id="PF14759"/>
    </source>
</evidence>
<dbReference type="GO" id="GO:0016651">
    <property type="term" value="F:oxidoreductase activity, acting on NAD(P)H"/>
    <property type="evidence" value="ECO:0007669"/>
    <property type="project" value="TreeGrafter"/>
</dbReference>
<name>A0A3M3XB00_9PSED</name>
<dbReference type="InterPro" id="IPR050446">
    <property type="entry name" value="FAD-oxidoreductase/Apoptosis"/>
</dbReference>
<keyword evidence="7" id="KW-0223">Dioxygenase</keyword>
<feature type="domain" description="Reductase C-terminal" evidence="6">
    <location>
        <begin position="327"/>
        <end position="410"/>
    </location>
</feature>
<dbReference type="InterPro" id="IPR016156">
    <property type="entry name" value="FAD/NAD-linked_Rdtase_dimer_sf"/>
</dbReference>
<dbReference type="InterPro" id="IPR023753">
    <property type="entry name" value="FAD/NAD-binding_dom"/>
</dbReference>
<dbReference type="EMBL" id="RBPY01000207">
    <property type="protein sequence ID" value="RMO67297.1"/>
    <property type="molecule type" value="Genomic_DNA"/>
</dbReference>
<keyword evidence="3" id="KW-0274">FAD</keyword>
<comment type="cofactor">
    <cofactor evidence="1">
        <name>FAD</name>
        <dbReference type="ChEBI" id="CHEBI:57692"/>
    </cofactor>
</comment>
<dbReference type="Pfam" id="PF14759">
    <property type="entry name" value="Reductase_C"/>
    <property type="match status" value="1"/>
</dbReference>
<dbReference type="PANTHER" id="PTHR43557">
    <property type="entry name" value="APOPTOSIS-INDUCING FACTOR 1"/>
    <property type="match status" value="1"/>
</dbReference>
<evidence type="ECO:0000259" key="5">
    <source>
        <dbReference type="Pfam" id="PF07992"/>
    </source>
</evidence>
<evidence type="ECO:0000256" key="1">
    <source>
        <dbReference type="ARBA" id="ARBA00001974"/>
    </source>
</evidence>
<dbReference type="PRINTS" id="PR00411">
    <property type="entry name" value="PNDRDTASEI"/>
</dbReference>
<dbReference type="Pfam" id="PF07992">
    <property type="entry name" value="Pyr_redox_2"/>
    <property type="match status" value="1"/>
</dbReference>
<feature type="domain" description="FAD/NAD(P)-binding" evidence="5">
    <location>
        <begin position="14"/>
        <end position="308"/>
    </location>
</feature>
<dbReference type="PANTHER" id="PTHR43557:SF2">
    <property type="entry name" value="RIESKE DOMAIN-CONTAINING PROTEIN-RELATED"/>
    <property type="match status" value="1"/>
</dbReference>
<dbReference type="InterPro" id="IPR036188">
    <property type="entry name" value="FAD/NAD-bd_sf"/>
</dbReference>
<comment type="caution">
    <text evidence="7">The sequence shown here is derived from an EMBL/GenBank/DDBJ whole genome shotgun (WGS) entry which is preliminary data.</text>
</comment>
<proteinExistence type="predicted"/>
<dbReference type="AlphaFoldDB" id="A0A3M3XB00"/>
<evidence type="ECO:0000313" key="7">
    <source>
        <dbReference type="EMBL" id="RMO67297.1"/>
    </source>
</evidence>
<accession>A0A3M3XB00</accession>
<dbReference type="Proteomes" id="UP000281350">
    <property type="component" value="Unassembled WGS sequence"/>
</dbReference>
<sequence length="419" mass="45340">MASMRLRDNKMNKPIVIIGANAAGVSAALTLRQHGFDGSISLLSSEKQLPYERPAVSKEILLNGKAPLILPEEEYQNNNIDLLLGSTAVDIDVSASSVVLDSGKELKAQKILIATGGRVRKLQIPGADKKGILYARSFEDSMAISDTLFTGTKLIVIGGGLIGAEIAACAIHQGCEVTWVEAEPACLNRALGTPLAEVMMGIHRAKGVVIETNASVTKILGEAKASGIELSDGRKLYADALVVGIGITPVDELAAKAGIRLENGIAVDRRCETSIPNIFAAGDVAFHKTSHMVKPGRLEHWHNAQKQGAVAAQAMLGLPADYDELPWFWTDQYVHHIEGCGLAHMTDELIERSSDCGERKTYFYLRNDRLVATTSLNRPNDVRASMRLIAKGYTPDRRLLSDPTVDLRKLEKELKNAIS</sequence>
<dbReference type="GO" id="GO:0005737">
    <property type="term" value="C:cytoplasm"/>
    <property type="evidence" value="ECO:0007669"/>
    <property type="project" value="TreeGrafter"/>
</dbReference>
<dbReference type="PRINTS" id="PR00368">
    <property type="entry name" value="FADPNR"/>
</dbReference>
<evidence type="ECO:0000256" key="2">
    <source>
        <dbReference type="ARBA" id="ARBA00022630"/>
    </source>
</evidence>
<evidence type="ECO:0000256" key="4">
    <source>
        <dbReference type="ARBA" id="ARBA00023002"/>
    </source>
</evidence>
<organism evidence="7 8">
    <name type="scientific">Pseudomonas syringae pv. primulae</name>
    <dbReference type="NCBI Taxonomy" id="251707"/>
    <lineage>
        <taxon>Bacteria</taxon>
        <taxon>Pseudomonadati</taxon>
        <taxon>Pseudomonadota</taxon>
        <taxon>Gammaproteobacteria</taxon>
        <taxon>Pseudomonadales</taxon>
        <taxon>Pseudomonadaceae</taxon>
        <taxon>Pseudomonas</taxon>
    </lineage>
</organism>
<reference evidence="7 8" key="1">
    <citation type="submission" date="2018-08" db="EMBL/GenBank/DDBJ databases">
        <title>Recombination of ecologically and evolutionarily significant loci maintains genetic cohesion in the Pseudomonas syringae species complex.</title>
        <authorList>
            <person name="Dillon M."/>
            <person name="Thakur S."/>
            <person name="Almeida R.N.D."/>
            <person name="Weir B.S."/>
            <person name="Guttman D.S."/>
        </authorList>
    </citation>
    <scope>NUCLEOTIDE SEQUENCE [LARGE SCALE GENOMIC DNA]</scope>
    <source>
        <strain evidence="7 8">ICMP 2732</strain>
    </source>
</reference>